<feature type="domain" description="AAA" evidence="1">
    <location>
        <begin position="9"/>
        <end position="168"/>
    </location>
</feature>
<evidence type="ECO:0000313" key="2">
    <source>
        <dbReference type="EMBL" id="RLE54501.1"/>
    </source>
</evidence>
<dbReference type="GO" id="GO:0051782">
    <property type="term" value="P:negative regulation of cell division"/>
    <property type="evidence" value="ECO:0007669"/>
    <property type="project" value="TreeGrafter"/>
</dbReference>
<name>A0A497F5C6_9CREN</name>
<comment type="caution">
    <text evidence="2">The sequence shown here is derived from an EMBL/GenBank/DDBJ whole genome shotgun (WGS) entry which is preliminary data.</text>
</comment>
<dbReference type="InterPro" id="IPR025669">
    <property type="entry name" value="AAA_dom"/>
</dbReference>
<dbReference type="Proteomes" id="UP000269499">
    <property type="component" value="Unassembled WGS sequence"/>
</dbReference>
<gene>
    <name evidence="2" type="ORF">DRJ26_01850</name>
</gene>
<dbReference type="EMBL" id="QMRA01000023">
    <property type="protein sequence ID" value="RLE54501.1"/>
    <property type="molecule type" value="Genomic_DNA"/>
</dbReference>
<dbReference type="InterPro" id="IPR050625">
    <property type="entry name" value="ParA/MinD_ATPase"/>
</dbReference>
<dbReference type="GO" id="GO:0009898">
    <property type="term" value="C:cytoplasmic side of plasma membrane"/>
    <property type="evidence" value="ECO:0007669"/>
    <property type="project" value="TreeGrafter"/>
</dbReference>
<dbReference type="InterPro" id="IPR014433">
    <property type="entry name" value="CooC"/>
</dbReference>
<dbReference type="InterPro" id="IPR027417">
    <property type="entry name" value="P-loop_NTPase"/>
</dbReference>
<dbReference type="GO" id="GO:0016887">
    <property type="term" value="F:ATP hydrolysis activity"/>
    <property type="evidence" value="ECO:0007669"/>
    <property type="project" value="TreeGrafter"/>
</dbReference>
<proteinExistence type="predicted"/>
<evidence type="ECO:0000259" key="1">
    <source>
        <dbReference type="Pfam" id="PF13614"/>
    </source>
</evidence>
<dbReference type="Pfam" id="PF13614">
    <property type="entry name" value="AAA_31"/>
    <property type="match status" value="1"/>
</dbReference>
<dbReference type="PANTHER" id="PTHR43384:SF7">
    <property type="entry name" value="CARBON-MONOXIDE DEHYDROGENASE ACCESSORY PROTEIN"/>
    <property type="match status" value="1"/>
</dbReference>
<dbReference type="Gene3D" id="3.40.50.300">
    <property type="entry name" value="P-loop containing nucleotide triphosphate hydrolases"/>
    <property type="match status" value="1"/>
</dbReference>
<evidence type="ECO:0000313" key="3">
    <source>
        <dbReference type="Proteomes" id="UP000269499"/>
    </source>
</evidence>
<accession>A0A497F5C6</accession>
<sequence>MTFTITITGKGGTGKTILASLILRHLLYLFKESSFLVVDADSNTNLNKALGITFEKTIGDLREEFLESESSLAGSKDLQFETLLYEEVLVEADRYDFIAMGRPEGPGCYCYVNHLLRHALDKLSRNYDFVIIDCEAGLEHLSRRTTRNVDVMLITVDSSLRSIVTAERIKELASKLEVLVGEIYIVINRASRAIIPRILEELIKRDFKIIGAIPEDPNVMEYDLKGEPIINLPDDSPAVKATREIVERLLPLIKRSMI</sequence>
<reference evidence="2 3" key="1">
    <citation type="submission" date="2018-06" db="EMBL/GenBank/DDBJ databases">
        <title>Extensive metabolic versatility and redundancy in microbially diverse, dynamic hydrothermal sediments.</title>
        <authorList>
            <person name="Dombrowski N."/>
            <person name="Teske A."/>
            <person name="Baker B.J."/>
        </authorList>
    </citation>
    <scope>NUCLEOTIDE SEQUENCE [LARGE SCALE GENOMIC DNA]</scope>
    <source>
        <strain evidence="2">B20_G2</strain>
    </source>
</reference>
<dbReference type="PANTHER" id="PTHR43384">
    <property type="entry name" value="SEPTUM SITE-DETERMINING PROTEIN MIND HOMOLOG, CHLOROPLASTIC-RELATED"/>
    <property type="match status" value="1"/>
</dbReference>
<protein>
    <recommendedName>
        <fullName evidence="1">AAA domain-containing protein</fullName>
    </recommendedName>
</protein>
<organism evidence="2 3">
    <name type="scientific">Thermoproteota archaeon</name>
    <dbReference type="NCBI Taxonomy" id="2056631"/>
    <lineage>
        <taxon>Archaea</taxon>
        <taxon>Thermoproteota</taxon>
    </lineage>
</organism>
<dbReference type="GO" id="GO:0005829">
    <property type="term" value="C:cytosol"/>
    <property type="evidence" value="ECO:0007669"/>
    <property type="project" value="TreeGrafter"/>
</dbReference>
<dbReference type="PIRSF" id="PIRSF005647">
    <property type="entry name" value="CooC"/>
    <property type="match status" value="1"/>
</dbReference>
<dbReference type="SUPFAM" id="SSF52540">
    <property type="entry name" value="P-loop containing nucleoside triphosphate hydrolases"/>
    <property type="match status" value="1"/>
</dbReference>
<dbReference type="GO" id="GO:0005524">
    <property type="term" value="F:ATP binding"/>
    <property type="evidence" value="ECO:0007669"/>
    <property type="project" value="TreeGrafter"/>
</dbReference>
<dbReference type="AlphaFoldDB" id="A0A497F5C6"/>